<dbReference type="InterPro" id="IPR005122">
    <property type="entry name" value="Uracil-DNA_glycosylase-like"/>
</dbReference>
<feature type="domain" description="Uracil-DNA glycosylase-like" evidence="1">
    <location>
        <begin position="10"/>
        <end position="149"/>
    </location>
</feature>
<dbReference type="AlphaFoldDB" id="A0A2P8R0E1"/>
<dbReference type="SUPFAM" id="SSF52141">
    <property type="entry name" value="Uracil-DNA glycosylase-like"/>
    <property type="match status" value="1"/>
</dbReference>
<dbReference type="NCBIfam" id="TIGR04274">
    <property type="entry name" value="hypoxanDNAglyco"/>
    <property type="match status" value="1"/>
</dbReference>
<name>A0A2P8R0E1_9BACT</name>
<sequence length="164" mass="18667">MLQTHPIKPVFNKSSKVLILGSFPSVISRKEQFYYANPQNRFWKVLANIFSSQIPKNKDEKIEFLLNYKIALYDAAISCKIEGSSDAKMSDIKPANLSEIFNTSNIVQVFANGNKAYEICQKYLKDDIVKATKKSIIKLPSTSPANAKFNLDMLIREWDIIARV</sequence>
<dbReference type="InterPro" id="IPR026353">
    <property type="entry name" value="Hypoxan-DNA_Glyclase"/>
</dbReference>
<proteinExistence type="predicted"/>
<dbReference type="InterPro" id="IPR036895">
    <property type="entry name" value="Uracil-DNA_glycosylase-like_sf"/>
</dbReference>
<keyword evidence="3" id="KW-1185">Reference proteome</keyword>
<dbReference type="Gene3D" id="3.40.470.10">
    <property type="entry name" value="Uracil-DNA glycosylase-like domain"/>
    <property type="match status" value="1"/>
</dbReference>
<evidence type="ECO:0000259" key="1">
    <source>
        <dbReference type="Pfam" id="PF03167"/>
    </source>
</evidence>
<dbReference type="OrthoDB" id="9799921at2"/>
<protein>
    <submittedName>
        <fullName evidence="2">DNA-deoxyinosine glycosylase</fullName>
    </submittedName>
</protein>
<reference evidence="3" key="1">
    <citation type="submission" date="2017-10" db="EMBL/GenBank/DDBJ databases">
        <title>Campylobacter species from seals.</title>
        <authorList>
            <person name="Gilbert M.J."/>
            <person name="Zomer A.L."/>
            <person name="Timmerman A.J."/>
            <person name="Duim B."/>
            <person name="Wagenaar J.A."/>
        </authorList>
    </citation>
    <scope>NUCLEOTIDE SEQUENCE [LARGE SCALE GENOMIC DNA]</scope>
    <source>
        <strain evidence="3">17S00004-5</strain>
    </source>
</reference>
<evidence type="ECO:0000313" key="3">
    <source>
        <dbReference type="Proteomes" id="UP000240535"/>
    </source>
</evidence>
<comment type="caution">
    <text evidence="2">The sequence shown here is derived from an EMBL/GenBank/DDBJ whole genome shotgun (WGS) entry which is preliminary data.</text>
</comment>
<organism evidence="2 3">
    <name type="scientific">Campylobacter blaseri</name>
    <dbReference type="NCBI Taxonomy" id="2042961"/>
    <lineage>
        <taxon>Bacteria</taxon>
        <taxon>Pseudomonadati</taxon>
        <taxon>Campylobacterota</taxon>
        <taxon>Epsilonproteobacteria</taxon>
        <taxon>Campylobacterales</taxon>
        <taxon>Campylobacteraceae</taxon>
        <taxon>Campylobacter</taxon>
    </lineage>
</organism>
<gene>
    <name evidence="2" type="ORF">CQ405_05130</name>
</gene>
<dbReference type="Pfam" id="PF03167">
    <property type="entry name" value="UDG"/>
    <property type="match status" value="1"/>
</dbReference>
<evidence type="ECO:0000313" key="2">
    <source>
        <dbReference type="EMBL" id="PSM51949.1"/>
    </source>
</evidence>
<dbReference type="EMBL" id="PDHH01000004">
    <property type="protein sequence ID" value="PSM51949.1"/>
    <property type="molecule type" value="Genomic_DNA"/>
</dbReference>
<dbReference type="RefSeq" id="WP_106871371.1">
    <property type="nucleotide sequence ID" value="NZ_CP053841.1"/>
</dbReference>
<dbReference type="CDD" id="cd10032">
    <property type="entry name" value="UDG-F6_HDG"/>
    <property type="match status" value="1"/>
</dbReference>
<accession>A0A2P8R0E1</accession>
<dbReference type="Proteomes" id="UP000240535">
    <property type="component" value="Unassembled WGS sequence"/>
</dbReference>